<feature type="transmembrane region" description="Helical" evidence="1">
    <location>
        <begin position="12"/>
        <end position="36"/>
    </location>
</feature>
<keyword evidence="3" id="KW-1185">Reference proteome</keyword>
<dbReference type="Proteomes" id="UP000606921">
    <property type="component" value="Unassembled WGS sequence"/>
</dbReference>
<keyword evidence="1" id="KW-0472">Membrane</keyword>
<evidence type="ECO:0000256" key="1">
    <source>
        <dbReference type="SAM" id="Phobius"/>
    </source>
</evidence>
<name>A0ABN7JUQ6_9HYPH</name>
<evidence type="ECO:0000313" key="2">
    <source>
        <dbReference type="EMBL" id="CAD7044677.1"/>
    </source>
</evidence>
<organism evidence="2 3">
    <name type="scientific">Pseudorhizobium endolithicum</name>
    <dbReference type="NCBI Taxonomy" id="1191678"/>
    <lineage>
        <taxon>Bacteria</taxon>
        <taxon>Pseudomonadati</taxon>
        <taxon>Pseudomonadota</taxon>
        <taxon>Alphaproteobacteria</taxon>
        <taxon>Hyphomicrobiales</taxon>
        <taxon>Rhizobiaceae</taxon>
        <taxon>Rhizobium/Agrobacterium group</taxon>
        <taxon>Pseudorhizobium</taxon>
    </lineage>
</organism>
<sequence length="101" mass="11038">MAWGERDFVSGFFEAFIAVILQWGGIAASFGGAFWAGTSVFRRTERHLLAWPAGILIFAAVALSFQEIGASIPGVGWRLEAMQDSSCYTDWDGRSNPTVCE</sequence>
<evidence type="ECO:0000313" key="3">
    <source>
        <dbReference type="Proteomes" id="UP000606921"/>
    </source>
</evidence>
<keyword evidence="1" id="KW-1133">Transmembrane helix</keyword>
<keyword evidence="1" id="KW-0812">Transmembrane</keyword>
<accession>A0ABN7JUQ6</accession>
<gene>
    <name evidence="2" type="ORF">REJC140_03852</name>
</gene>
<feature type="transmembrane region" description="Helical" evidence="1">
    <location>
        <begin position="48"/>
        <end position="65"/>
    </location>
</feature>
<comment type="caution">
    <text evidence="2">The sequence shown here is derived from an EMBL/GenBank/DDBJ whole genome shotgun (WGS) entry which is preliminary data.</text>
</comment>
<dbReference type="RefSeq" id="WP_142593223.1">
    <property type="nucleotide sequence ID" value="NZ_CABFWF030000013.1"/>
</dbReference>
<dbReference type="EMBL" id="CABFWF030000013">
    <property type="protein sequence ID" value="CAD7044677.1"/>
    <property type="molecule type" value="Genomic_DNA"/>
</dbReference>
<reference evidence="2 3" key="1">
    <citation type="submission" date="2020-11" db="EMBL/GenBank/DDBJ databases">
        <authorList>
            <person name="Lassalle F."/>
        </authorList>
    </citation>
    <scope>NUCLEOTIDE SEQUENCE [LARGE SCALE GENOMIC DNA]</scope>
    <source>
        <strain evidence="2 3">JC140</strain>
    </source>
</reference>
<protein>
    <submittedName>
        <fullName evidence="2">Uncharacterized protein</fullName>
    </submittedName>
</protein>
<proteinExistence type="predicted"/>